<comment type="caution">
    <text evidence="1">The sequence shown here is derived from an EMBL/GenBank/DDBJ whole genome shotgun (WGS) entry which is preliminary data.</text>
</comment>
<proteinExistence type="predicted"/>
<organism evidence="1 2">
    <name type="scientific">Lindgomyces ingoldianus</name>
    <dbReference type="NCBI Taxonomy" id="673940"/>
    <lineage>
        <taxon>Eukaryota</taxon>
        <taxon>Fungi</taxon>
        <taxon>Dikarya</taxon>
        <taxon>Ascomycota</taxon>
        <taxon>Pezizomycotina</taxon>
        <taxon>Dothideomycetes</taxon>
        <taxon>Pleosporomycetidae</taxon>
        <taxon>Pleosporales</taxon>
        <taxon>Lindgomycetaceae</taxon>
        <taxon>Lindgomyces</taxon>
    </lineage>
</organism>
<sequence length="1342" mass="146095">MDLACWCNPIQCVVMYQNDEQMIARTESTSIGMVEAECGMPITLGVEGSDANARAVGLGRDLPRAEASASRPQHLHGPTTPTNNLDISIADPFALDQLNHYDQFGDPRSYSDFADRTASTTDFNTCKGHIHGHFELHTHFVIRSSSALHHDGDGMDDVSDPLSEHSGNAPANNHVAPSDSAIAPATTNTETPSKLDTMEGAPPVDYPSGFAAAPLEQPVHNTTPTIDDLPEGPLPGHQPLLNNNNMSAFARLRFPDGSYYMHTYSVILGRNLTLAHRDQRRLALAKRYHEQGDDKRARAALEGRGRKRKQVVGSARSVVSEVGGIVNAPMAAMPQAYQQRRQSAASQSLSGSSAHRHEDSPGQEEPVEHAPQDELLLAFSEVPEQEQLNSEVPENPNECPLVPIHPQRITEPTGARGPKGISRQHAKIAYNFEHSCFELEVLSSNGLFHEGEFRGMGSTTPLDHGDNIIIGLVHFNFLLPDVALDQRDRRDSSSRPMSFAFINGQGEPESQEDMDDSDGEELYANPKHVFHFPPDQAYDSGDGDEDEEEPFTPEPHRKKQTLKFKMPKHKPKPQTPLPQSRKPAKTERARKAIRLPSPPKPPTRAPKGNPKETLKEQKEKAKAPAKEPSKEKAKEKLEPTKVVKDAGPTQPKRPAIEIQGSSDAEEGVITKEFVARHGLSDILIGQPLVKRKGPGRPPKDGMMSKRQRSQLAKYGKELEKARAAGLDITELSTPTTKPKPARPRKNSTLGEDDDGDIRETTEKTGGAASPEEKRATKPSKPTKSPSPQKKESDYTEEQLQRPSQNYVVLIHEAISSTDNKCMNLQQLYTYIETHYPYYKFRTSTTGWQSSIRHNLIGHDAFVKGDKEGKGYQWKLDPNVSIEKERRKRQVSPPVVNQAQRQAYYPHPNGYPQYASNSYYPQAPPVAPPNGVPQAPAPNAGPRLPPSLARNTTAEPAPQANTHASPYASPWAGGKSVDGQVNSNPPHPYPTANSQSLPANSVAASSGQYGVLMPTSGPYTPYGGYSTASPYGNQYATAGASPYISASGRPYNSTQITSSSPNVPQATSVSSPHQSSQQTDVSGPNHLPNPRNSGRYPLDISEEVIHQLEAFRKTFIKESPDKTHATRKIDNTIKGFVRPDQAANLAVDEKNLLASLLTIPVLRDAFISPRAEDNKQAAFIKEERRGSSQSMAIDIEMKDALTTTAAQISAATTAACDAAVVAASNLSPTTSSSNWPIDIPSWPSQPHKFTPDMAGLPRSTSFSITRPQTPQNAARPSVEPLTPVPGSPAIGTTTTVTPTTGGGVKRSFEEISRNDDVGAGANGKERESEEPVTKVHLVGSFKT</sequence>
<name>A0ACB6R8E8_9PLEO</name>
<evidence type="ECO:0000313" key="2">
    <source>
        <dbReference type="Proteomes" id="UP000799755"/>
    </source>
</evidence>
<gene>
    <name evidence="1" type="ORF">BDR25DRAFT_310757</name>
</gene>
<protein>
    <submittedName>
        <fullName evidence="1">Uncharacterized protein</fullName>
    </submittedName>
</protein>
<keyword evidence="2" id="KW-1185">Reference proteome</keyword>
<accession>A0ACB6R8E8</accession>
<dbReference type="Proteomes" id="UP000799755">
    <property type="component" value="Unassembled WGS sequence"/>
</dbReference>
<reference evidence="1" key="1">
    <citation type="journal article" date="2020" name="Stud. Mycol.">
        <title>101 Dothideomycetes genomes: a test case for predicting lifestyles and emergence of pathogens.</title>
        <authorList>
            <person name="Haridas S."/>
            <person name="Albert R."/>
            <person name="Binder M."/>
            <person name="Bloem J."/>
            <person name="Labutti K."/>
            <person name="Salamov A."/>
            <person name="Andreopoulos B."/>
            <person name="Baker S."/>
            <person name="Barry K."/>
            <person name="Bills G."/>
            <person name="Bluhm B."/>
            <person name="Cannon C."/>
            <person name="Castanera R."/>
            <person name="Culley D."/>
            <person name="Daum C."/>
            <person name="Ezra D."/>
            <person name="Gonzalez J."/>
            <person name="Henrissat B."/>
            <person name="Kuo A."/>
            <person name="Liang C."/>
            <person name="Lipzen A."/>
            <person name="Lutzoni F."/>
            <person name="Magnuson J."/>
            <person name="Mondo S."/>
            <person name="Nolan M."/>
            <person name="Ohm R."/>
            <person name="Pangilinan J."/>
            <person name="Park H.-J."/>
            <person name="Ramirez L."/>
            <person name="Alfaro M."/>
            <person name="Sun H."/>
            <person name="Tritt A."/>
            <person name="Yoshinaga Y."/>
            <person name="Zwiers L.-H."/>
            <person name="Turgeon B."/>
            <person name="Goodwin S."/>
            <person name="Spatafora J."/>
            <person name="Crous P."/>
            <person name="Grigoriev I."/>
        </authorList>
    </citation>
    <scope>NUCLEOTIDE SEQUENCE</scope>
    <source>
        <strain evidence="1">ATCC 200398</strain>
    </source>
</reference>
<evidence type="ECO:0000313" key="1">
    <source>
        <dbReference type="EMBL" id="KAF2475367.1"/>
    </source>
</evidence>
<dbReference type="EMBL" id="MU003496">
    <property type="protein sequence ID" value="KAF2475367.1"/>
    <property type="molecule type" value="Genomic_DNA"/>
</dbReference>